<dbReference type="RefSeq" id="XP_024334649.1">
    <property type="nucleotide sequence ID" value="XM_024479801.1"/>
</dbReference>
<evidence type="ECO:0000313" key="3">
    <source>
        <dbReference type="Proteomes" id="UP000194127"/>
    </source>
</evidence>
<dbReference type="AlphaFoldDB" id="A0A1X6MN99"/>
<organism evidence="2 3">
    <name type="scientific">Postia placenta MAD-698-R-SB12</name>
    <dbReference type="NCBI Taxonomy" id="670580"/>
    <lineage>
        <taxon>Eukaryota</taxon>
        <taxon>Fungi</taxon>
        <taxon>Dikarya</taxon>
        <taxon>Basidiomycota</taxon>
        <taxon>Agaricomycotina</taxon>
        <taxon>Agaricomycetes</taxon>
        <taxon>Polyporales</taxon>
        <taxon>Adustoporiaceae</taxon>
        <taxon>Rhodonia</taxon>
    </lineage>
</organism>
<proteinExistence type="predicted"/>
<sequence>MAFEAQSSFNFCLRLRARGGRSLNLHFGDAICKTPARGDKTNSTRGEKRRGALIHAQDAAVLKTGVVRYSEYSARTAPYDVWPDARLRAYLREHSLSEDALPTSRPGLLQEVRIRYVQTTGRAEALFGHVKAVFNGGVEAEEDRFGKVRFLSLTYVGEAILTSWWRNQVLDVLTGSAEHARERTGEGMQEGGQKLKDAGAKVSKNEL</sequence>
<dbReference type="GeneID" id="36324751"/>
<dbReference type="EMBL" id="KZ110606">
    <property type="protein sequence ID" value="OSX57855.1"/>
    <property type="molecule type" value="Genomic_DNA"/>
</dbReference>
<protein>
    <submittedName>
        <fullName evidence="2">Uncharacterized protein</fullName>
    </submittedName>
</protein>
<keyword evidence="3" id="KW-1185">Reference proteome</keyword>
<gene>
    <name evidence="2" type="ORF">POSPLADRAFT_1049620</name>
</gene>
<name>A0A1X6MN99_9APHY</name>
<feature type="compositionally biased region" description="Basic and acidic residues" evidence="1">
    <location>
        <begin position="193"/>
        <end position="207"/>
    </location>
</feature>
<reference evidence="2 3" key="1">
    <citation type="submission" date="2017-04" db="EMBL/GenBank/DDBJ databases">
        <title>Genome Sequence of the Model Brown-Rot Fungus Postia placenta SB12.</title>
        <authorList>
            <consortium name="DOE Joint Genome Institute"/>
            <person name="Gaskell J."/>
            <person name="Kersten P."/>
            <person name="Larrondo L.F."/>
            <person name="Canessa P."/>
            <person name="Martinez D."/>
            <person name="Hibbett D."/>
            <person name="Schmoll M."/>
            <person name="Kubicek C.P."/>
            <person name="Martinez A.T."/>
            <person name="Yadav J."/>
            <person name="Master E."/>
            <person name="Magnuson J.K."/>
            <person name="James T."/>
            <person name="Yaver D."/>
            <person name="Berka R."/>
            <person name="Labutti K."/>
            <person name="Lipzen A."/>
            <person name="Aerts A."/>
            <person name="Barry K."/>
            <person name="Henrissat B."/>
            <person name="Blanchette R."/>
            <person name="Grigoriev I."/>
            <person name="Cullen D."/>
        </authorList>
    </citation>
    <scope>NUCLEOTIDE SEQUENCE [LARGE SCALE GENOMIC DNA]</scope>
    <source>
        <strain evidence="2 3">MAD-698-R-SB12</strain>
    </source>
</reference>
<evidence type="ECO:0000313" key="2">
    <source>
        <dbReference type="EMBL" id="OSX57855.1"/>
    </source>
</evidence>
<feature type="region of interest" description="Disordered" evidence="1">
    <location>
        <begin position="181"/>
        <end position="207"/>
    </location>
</feature>
<evidence type="ECO:0000256" key="1">
    <source>
        <dbReference type="SAM" id="MobiDB-lite"/>
    </source>
</evidence>
<dbReference type="OrthoDB" id="2527403at2759"/>
<dbReference type="STRING" id="670580.A0A1X6MN99"/>
<accession>A0A1X6MN99</accession>
<dbReference type="Proteomes" id="UP000194127">
    <property type="component" value="Unassembled WGS sequence"/>
</dbReference>